<accession>A0AAV5RT97</accession>
<feature type="active site" description="Nucleophile" evidence="9">
    <location>
        <position position="222"/>
    </location>
</feature>
<proteinExistence type="inferred from homology"/>
<gene>
    <name evidence="13" type="ORF">DAKH74_012660</name>
</gene>
<dbReference type="Gene3D" id="3.30.870.10">
    <property type="entry name" value="Endonuclease Chain A"/>
    <property type="match status" value="2"/>
</dbReference>
<dbReference type="InterPro" id="IPR010347">
    <property type="entry name" value="Tdp1"/>
</dbReference>
<reference evidence="13 14" key="1">
    <citation type="journal article" date="2023" name="Elife">
        <title>Identification of key yeast species and microbe-microbe interactions impacting larval growth of Drosophila in the wild.</title>
        <authorList>
            <person name="Mure A."/>
            <person name="Sugiura Y."/>
            <person name="Maeda R."/>
            <person name="Honda K."/>
            <person name="Sakurai N."/>
            <person name="Takahashi Y."/>
            <person name="Watada M."/>
            <person name="Katoh T."/>
            <person name="Gotoh A."/>
            <person name="Gotoh Y."/>
            <person name="Taniguchi I."/>
            <person name="Nakamura K."/>
            <person name="Hayashi T."/>
            <person name="Katayama T."/>
            <person name="Uemura T."/>
            <person name="Hattori Y."/>
        </authorList>
    </citation>
    <scope>NUCLEOTIDE SEQUENCE [LARGE SCALE GENOMIC DNA]</scope>
    <source>
        <strain evidence="13 14">KH-74</strain>
    </source>
</reference>
<comment type="caution">
    <text evidence="13">The sequence shown here is derived from an EMBL/GenBank/DDBJ whole genome shotgun (WGS) entry which is preliminary data.</text>
</comment>
<comment type="subcellular location">
    <subcellularLocation>
        <location evidence="1">Nucleus</location>
    </subcellularLocation>
</comment>
<organism evidence="13 14">
    <name type="scientific">Maudiozyma humilis</name>
    <name type="common">Sour dough yeast</name>
    <name type="synonym">Kazachstania humilis</name>
    <dbReference type="NCBI Taxonomy" id="51915"/>
    <lineage>
        <taxon>Eukaryota</taxon>
        <taxon>Fungi</taxon>
        <taxon>Dikarya</taxon>
        <taxon>Ascomycota</taxon>
        <taxon>Saccharomycotina</taxon>
        <taxon>Saccharomycetes</taxon>
        <taxon>Saccharomycetales</taxon>
        <taxon>Saccharomycetaceae</taxon>
        <taxon>Maudiozyma</taxon>
    </lineage>
</organism>
<evidence type="ECO:0000256" key="10">
    <source>
        <dbReference type="PIRSR" id="PIRSR610347-2"/>
    </source>
</evidence>
<evidence type="ECO:0000313" key="13">
    <source>
        <dbReference type="EMBL" id="GMM54650.1"/>
    </source>
</evidence>
<evidence type="ECO:0000256" key="7">
    <source>
        <dbReference type="ARBA" id="ARBA00023204"/>
    </source>
</evidence>
<dbReference type="GO" id="GO:0005634">
    <property type="term" value="C:nucleus"/>
    <property type="evidence" value="ECO:0007669"/>
    <property type="project" value="UniProtKB-SubCell"/>
</dbReference>
<protein>
    <submittedName>
        <fullName evidence="13">Tyrosyl-DNA phosphodiesterase 1</fullName>
    </submittedName>
</protein>
<feature type="compositionally biased region" description="Low complexity" evidence="12">
    <location>
        <begin position="11"/>
        <end position="25"/>
    </location>
</feature>
<comment type="similarity">
    <text evidence="2">Belongs to the tyrosyl-DNA phosphodiesterase family.</text>
</comment>
<dbReference type="PANTHER" id="PTHR12415">
    <property type="entry name" value="TYROSYL-DNA PHOSPHODIESTERASE 1"/>
    <property type="match status" value="1"/>
</dbReference>
<evidence type="ECO:0000256" key="11">
    <source>
        <dbReference type="PIRSR" id="PIRSR610347-3"/>
    </source>
</evidence>
<evidence type="ECO:0000256" key="5">
    <source>
        <dbReference type="ARBA" id="ARBA00022801"/>
    </source>
</evidence>
<dbReference type="GO" id="GO:0003697">
    <property type="term" value="F:single-stranded DNA binding"/>
    <property type="evidence" value="ECO:0007669"/>
    <property type="project" value="TreeGrafter"/>
</dbReference>
<evidence type="ECO:0000256" key="2">
    <source>
        <dbReference type="ARBA" id="ARBA00010205"/>
    </source>
</evidence>
<evidence type="ECO:0000256" key="12">
    <source>
        <dbReference type="SAM" id="MobiDB-lite"/>
    </source>
</evidence>
<evidence type="ECO:0000256" key="6">
    <source>
        <dbReference type="ARBA" id="ARBA00022839"/>
    </source>
</evidence>
<dbReference type="GO" id="GO:0003690">
    <property type="term" value="F:double-stranded DNA binding"/>
    <property type="evidence" value="ECO:0007669"/>
    <property type="project" value="TreeGrafter"/>
</dbReference>
<evidence type="ECO:0000256" key="1">
    <source>
        <dbReference type="ARBA" id="ARBA00004123"/>
    </source>
</evidence>
<dbReference type="GO" id="GO:0006281">
    <property type="term" value="P:DNA repair"/>
    <property type="evidence" value="ECO:0007669"/>
    <property type="project" value="UniProtKB-KW"/>
</dbReference>
<evidence type="ECO:0000256" key="8">
    <source>
        <dbReference type="ARBA" id="ARBA00023242"/>
    </source>
</evidence>
<feature type="site" description="Interaction with DNA" evidence="11">
    <location>
        <position position="476"/>
    </location>
</feature>
<dbReference type="PANTHER" id="PTHR12415:SF0">
    <property type="entry name" value="TYROSYL-DNA PHOSPHODIESTERASE 1"/>
    <property type="match status" value="1"/>
</dbReference>
<dbReference type="AlphaFoldDB" id="A0AAV5RT97"/>
<feature type="compositionally biased region" description="Polar residues" evidence="12">
    <location>
        <begin position="43"/>
        <end position="60"/>
    </location>
</feature>
<evidence type="ECO:0000256" key="4">
    <source>
        <dbReference type="ARBA" id="ARBA00022763"/>
    </source>
</evidence>
<keyword evidence="5" id="KW-0378">Hydrolase</keyword>
<feature type="region of interest" description="Disordered" evidence="12">
    <location>
        <begin position="1"/>
        <end position="103"/>
    </location>
</feature>
<feature type="binding site" evidence="10">
    <location>
        <position position="224"/>
    </location>
    <ligand>
        <name>substrate</name>
    </ligand>
</feature>
<evidence type="ECO:0000256" key="9">
    <source>
        <dbReference type="PIRSR" id="PIRSR610347-1"/>
    </source>
</evidence>
<keyword evidence="8" id="KW-0539">Nucleus</keyword>
<dbReference type="GO" id="GO:0004527">
    <property type="term" value="F:exonuclease activity"/>
    <property type="evidence" value="ECO:0007669"/>
    <property type="project" value="UniProtKB-KW"/>
</dbReference>
<keyword evidence="14" id="KW-1185">Reference proteome</keyword>
<feature type="compositionally biased region" description="Low complexity" evidence="12">
    <location>
        <begin position="32"/>
        <end position="41"/>
    </location>
</feature>
<keyword evidence="4" id="KW-0227">DNA damage</keyword>
<dbReference type="Pfam" id="PF06087">
    <property type="entry name" value="Tyr-DNA_phospho"/>
    <property type="match status" value="1"/>
</dbReference>
<dbReference type="SUPFAM" id="SSF56024">
    <property type="entry name" value="Phospholipase D/nuclease"/>
    <property type="match status" value="2"/>
</dbReference>
<dbReference type="EMBL" id="BTGD01000003">
    <property type="protein sequence ID" value="GMM54650.1"/>
    <property type="molecule type" value="Genomic_DNA"/>
</dbReference>
<evidence type="ECO:0000313" key="14">
    <source>
        <dbReference type="Proteomes" id="UP001377567"/>
    </source>
</evidence>
<keyword evidence="6" id="KW-0269">Exonuclease</keyword>
<feature type="active site" description="Proton donor/acceptor" evidence="9">
    <location>
        <position position="446"/>
    </location>
</feature>
<name>A0AAV5RT97_MAUHU</name>
<keyword evidence="7" id="KW-0234">DNA repair</keyword>
<dbReference type="GO" id="GO:0017005">
    <property type="term" value="F:3'-tyrosyl-DNA phosphodiesterase activity"/>
    <property type="evidence" value="ECO:0007669"/>
    <property type="project" value="TreeGrafter"/>
</dbReference>
<feature type="binding site" evidence="10">
    <location>
        <position position="448"/>
    </location>
    <ligand>
        <name>substrate</name>
    </ligand>
</feature>
<keyword evidence="3" id="KW-0540">Nuclease</keyword>
<dbReference type="Proteomes" id="UP001377567">
    <property type="component" value="Unassembled WGS sequence"/>
</dbReference>
<evidence type="ECO:0000256" key="3">
    <source>
        <dbReference type="ARBA" id="ARBA00022722"/>
    </source>
</evidence>
<sequence>MTQRVQKPARPRGAAATAAAARWAAVQYGTGAPPAAESAEAVENTTATTSPKGSTPSLSSRPDVVVIDSDSEGGVNIPNRVEIPSDSEGSTEGETPEGVSPRENSASLLGVEMAPLADPPVATPPYQFQRVVPNEYTPPSARHAALTVSMRDIFADPQLRHCALFSYNYDMPWLLSCFHGAIESIVTVSQRGCVLPASPADSPLSSCVHNIEVPMAPYTSHHTKMALCYYADGTARVFLPSNNYMPAEVQFPQQVCWSSPPLQLGGENNTLPNAFRDGLLAYLASYSPAHRGREVETHVARRARTIDFAPLRDVPFVYSSPGGSAAAPAGIALLSREIRRGNLVSPPSTLHILAQTSSLGARIGRTGDRALFPDYWVPAVLPTGVDPTACRPHILYPTLEQTMTDRRCLQAAGWFHSSEGRSPEMHARLRAAGVFARSPAGTVPAHSKFYMQWHSGAEGEIPPSLDWCLYTSANLSKAARGLPGGARPRNYEAGVLLRGPVECASFDERVAGGTRLGGSAAAFTVSLPFPRRFEQYAPADRPTDAGLLDALRERLGG</sequence>